<keyword evidence="3" id="KW-1185">Reference proteome</keyword>
<feature type="region of interest" description="Disordered" evidence="1">
    <location>
        <begin position="21"/>
        <end position="44"/>
    </location>
</feature>
<organism evidence="2 3">
    <name type="scientific">Batillaria attramentaria</name>
    <dbReference type="NCBI Taxonomy" id="370345"/>
    <lineage>
        <taxon>Eukaryota</taxon>
        <taxon>Metazoa</taxon>
        <taxon>Spiralia</taxon>
        <taxon>Lophotrochozoa</taxon>
        <taxon>Mollusca</taxon>
        <taxon>Gastropoda</taxon>
        <taxon>Caenogastropoda</taxon>
        <taxon>Sorbeoconcha</taxon>
        <taxon>Cerithioidea</taxon>
        <taxon>Batillariidae</taxon>
        <taxon>Batillaria</taxon>
    </lineage>
</organism>
<dbReference type="EMBL" id="JACVVK020000543">
    <property type="protein sequence ID" value="KAK7466855.1"/>
    <property type="molecule type" value="Genomic_DNA"/>
</dbReference>
<reference evidence="2 3" key="1">
    <citation type="journal article" date="2023" name="Sci. Data">
        <title>Genome assembly of the Korean intertidal mud-creeper Batillaria attramentaria.</title>
        <authorList>
            <person name="Patra A.K."/>
            <person name="Ho P.T."/>
            <person name="Jun S."/>
            <person name="Lee S.J."/>
            <person name="Kim Y."/>
            <person name="Won Y.J."/>
        </authorList>
    </citation>
    <scope>NUCLEOTIDE SEQUENCE [LARGE SCALE GENOMIC DNA]</scope>
    <source>
        <strain evidence="2">Wonlab-2016</strain>
    </source>
</reference>
<proteinExistence type="predicted"/>
<protein>
    <submittedName>
        <fullName evidence="2">Uncharacterized protein</fullName>
    </submittedName>
</protein>
<evidence type="ECO:0000256" key="1">
    <source>
        <dbReference type="SAM" id="MobiDB-lite"/>
    </source>
</evidence>
<evidence type="ECO:0000313" key="2">
    <source>
        <dbReference type="EMBL" id="KAK7466855.1"/>
    </source>
</evidence>
<gene>
    <name evidence="2" type="ORF">BaRGS_00037070</name>
</gene>
<accession>A0ABD0JA69</accession>
<sequence length="101" mass="11458">MFPASSVSRFRRHLGLTVTTSLERNSTRTHANCTQDSNRRHATQPLRLRAINTEPIKQRKPGDIRDDECWERAGVAGRAFAVSADAKWAHLHTGDHSCHER</sequence>
<feature type="compositionally biased region" description="Polar residues" evidence="1">
    <location>
        <begin position="21"/>
        <end position="36"/>
    </location>
</feature>
<comment type="caution">
    <text evidence="2">The sequence shown here is derived from an EMBL/GenBank/DDBJ whole genome shotgun (WGS) entry which is preliminary data.</text>
</comment>
<name>A0ABD0JA69_9CAEN</name>
<evidence type="ECO:0000313" key="3">
    <source>
        <dbReference type="Proteomes" id="UP001519460"/>
    </source>
</evidence>
<dbReference type="Proteomes" id="UP001519460">
    <property type="component" value="Unassembled WGS sequence"/>
</dbReference>
<dbReference type="AlphaFoldDB" id="A0ABD0JA69"/>